<dbReference type="EMBL" id="QOWE01000018">
    <property type="protein sequence ID" value="RCR67584.1"/>
    <property type="molecule type" value="Genomic_DNA"/>
</dbReference>
<keyword evidence="2" id="KW-1133">Transmembrane helix</keyword>
<evidence type="ECO:0000256" key="1">
    <source>
        <dbReference type="ARBA" id="ARBA00010134"/>
    </source>
</evidence>
<keyword evidence="2" id="KW-0472">Membrane</keyword>
<keyword evidence="5" id="KW-1185">Reference proteome</keyword>
<evidence type="ECO:0000313" key="4">
    <source>
        <dbReference type="EMBL" id="RCR67584.1"/>
    </source>
</evidence>
<name>A0A368JLN7_9BACT</name>
<proteinExistence type="inferred from homology"/>
<dbReference type="Pfam" id="PF00656">
    <property type="entry name" value="Peptidase_C14"/>
    <property type="match status" value="1"/>
</dbReference>
<dbReference type="PANTHER" id="PTHR22576:SF37">
    <property type="entry name" value="MUCOSA-ASSOCIATED LYMPHOID TISSUE LYMPHOMA TRANSLOCATION PROTEIN 1"/>
    <property type="match status" value="1"/>
</dbReference>
<dbReference type="InterPro" id="IPR029030">
    <property type="entry name" value="Caspase-like_dom_sf"/>
</dbReference>
<comment type="similarity">
    <text evidence="1">Belongs to the peptidase C14A family.</text>
</comment>
<dbReference type="InterPro" id="IPR008969">
    <property type="entry name" value="CarboxyPept-like_regulatory"/>
</dbReference>
<evidence type="ECO:0000259" key="3">
    <source>
        <dbReference type="PROSITE" id="PS50208"/>
    </source>
</evidence>
<keyword evidence="2" id="KW-0812">Transmembrane</keyword>
<dbReference type="InterPro" id="IPR052039">
    <property type="entry name" value="Caspase-related_regulators"/>
</dbReference>
<dbReference type="AlphaFoldDB" id="A0A368JLN7"/>
<dbReference type="Gene3D" id="3.40.50.1460">
    <property type="match status" value="1"/>
</dbReference>
<feature type="transmembrane region" description="Helical" evidence="2">
    <location>
        <begin position="21"/>
        <end position="38"/>
    </location>
</feature>
<dbReference type="GO" id="GO:0004197">
    <property type="term" value="F:cysteine-type endopeptidase activity"/>
    <property type="evidence" value="ECO:0007669"/>
    <property type="project" value="InterPro"/>
</dbReference>
<dbReference type="PANTHER" id="PTHR22576">
    <property type="entry name" value="MUCOSA ASSOCIATED LYMPHOID TISSUE LYMPHOMA TRANSLOCATION PROTEIN 1/PARACASPASE"/>
    <property type="match status" value="1"/>
</dbReference>
<reference evidence="4 5" key="1">
    <citation type="submission" date="2018-07" db="EMBL/GenBank/DDBJ databases">
        <title>Genome analysis of Larkinella rosea.</title>
        <authorList>
            <person name="Zhou Z."/>
            <person name="Wang G."/>
        </authorList>
    </citation>
    <scope>NUCLEOTIDE SEQUENCE [LARGE SCALE GENOMIC DNA]</scope>
    <source>
        <strain evidence="5">zzj9</strain>
    </source>
</reference>
<feature type="domain" description="Caspase family p20" evidence="3">
    <location>
        <begin position="166"/>
        <end position="298"/>
    </location>
</feature>
<evidence type="ECO:0000313" key="5">
    <source>
        <dbReference type="Proteomes" id="UP000253383"/>
    </source>
</evidence>
<dbReference type="InterPro" id="IPR015917">
    <property type="entry name" value="Pept_C14A"/>
</dbReference>
<sequence>MRKSDDAQDSITIPFQKMIRAFVLSLVVIFICCGHINAQKPVVIRGAVYSYSENIRIPKISIVWRGTTIGTQTNSDGEFSLHIDAIDEYGQPKYGSNPVEIMFTSLGYSNYTYKCVGLRQGDTLTLAIFLDKKSAFRNRSYAKKIETPPIRNENRVTPVLTSSVSKSRYAFIVGNSGYLEGRGLEGRPLNDARDIAERLQSLGFTVTRHEDLADKQSFEKAFQQFNRTAKGADAALFFYAGHGIEVAGENYMIPTGAKLEQKEDVRYEAFPVSRVLDEFRELGAKNSIVLLDACRENPFRSWSRGEVDRGFKTIDLAQARIDNLFIGYATAPGSVAQNGTGRNGTFTMALLKFLRKGERFDDIFQDTTNEVMNRTGNAQRPFQTSSLRTKLIF</sequence>
<organism evidence="4 5">
    <name type="scientific">Larkinella punicea</name>
    <dbReference type="NCBI Taxonomy" id="2315727"/>
    <lineage>
        <taxon>Bacteria</taxon>
        <taxon>Pseudomonadati</taxon>
        <taxon>Bacteroidota</taxon>
        <taxon>Cytophagia</taxon>
        <taxon>Cytophagales</taxon>
        <taxon>Spirosomataceae</taxon>
        <taxon>Larkinella</taxon>
    </lineage>
</organism>
<dbReference type="SMART" id="SM00115">
    <property type="entry name" value="CASc"/>
    <property type="match status" value="1"/>
</dbReference>
<evidence type="ECO:0000256" key="2">
    <source>
        <dbReference type="SAM" id="Phobius"/>
    </source>
</evidence>
<dbReference type="InterPro" id="IPR011600">
    <property type="entry name" value="Pept_C14_caspase"/>
</dbReference>
<dbReference type="SUPFAM" id="SSF52129">
    <property type="entry name" value="Caspase-like"/>
    <property type="match status" value="1"/>
</dbReference>
<dbReference type="Proteomes" id="UP000253383">
    <property type="component" value="Unassembled WGS sequence"/>
</dbReference>
<dbReference type="PROSITE" id="PS50208">
    <property type="entry name" value="CASPASE_P20"/>
    <property type="match status" value="1"/>
</dbReference>
<accession>A0A368JLN7</accession>
<dbReference type="OrthoDB" id="9812126at2"/>
<dbReference type="SUPFAM" id="SSF49464">
    <property type="entry name" value="Carboxypeptidase regulatory domain-like"/>
    <property type="match status" value="1"/>
</dbReference>
<comment type="caution">
    <text evidence="4">The sequence shown here is derived from an EMBL/GenBank/DDBJ whole genome shotgun (WGS) entry which is preliminary data.</text>
</comment>
<gene>
    <name evidence="4" type="ORF">DUE52_21005</name>
</gene>
<dbReference type="GO" id="GO:0006508">
    <property type="term" value="P:proteolysis"/>
    <property type="evidence" value="ECO:0007669"/>
    <property type="project" value="InterPro"/>
</dbReference>
<dbReference type="InterPro" id="IPR001309">
    <property type="entry name" value="Pept_C14_p20"/>
</dbReference>
<protein>
    <recommendedName>
        <fullName evidence="3">Caspase family p20 domain-containing protein</fullName>
    </recommendedName>
</protein>